<evidence type="ECO:0000256" key="6">
    <source>
        <dbReference type="SAM" id="Phobius"/>
    </source>
</evidence>
<feature type="transmembrane region" description="Helical" evidence="6">
    <location>
        <begin position="88"/>
        <end position="106"/>
    </location>
</feature>
<evidence type="ECO:0000313" key="7">
    <source>
        <dbReference type="EMBL" id="PHQ33383.1"/>
    </source>
</evidence>
<evidence type="ECO:0000256" key="2">
    <source>
        <dbReference type="ARBA" id="ARBA00022475"/>
    </source>
</evidence>
<dbReference type="AlphaFoldDB" id="A0A2G1W2Y1"/>
<evidence type="ECO:0000256" key="5">
    <source>
        <dbReference type="ARBA" id="ARBA00023136"/>
    </source>
</evidence>
<reference evidence="7 8" key="1">
    <citation type="submission" date="2017-06" db="EMBL/GenBank/DDBJ databases">
        <title>Description of Rhodopirellula bahusiensis sp. nov.</title>
        <authorList>
            <person name="Kizina J."/>
            <person name="Harder J."/>
        </authorList>
    </citation>
    <scope>NUCLEOTIDE SEQUENCE [LARGE SCALE GENOMIC DNA]</scope>
    <source>
        <strain evidence="7 8">SWK21</strain>
    </source>
</reference>
<feature type="transmembrane region" description="Helical" evidence="6">
    <location>
        <begin position="29"/>
        <end position="48"/>
    </location>
</feature>
<keyword evidence="3 6" id="KW-0812">Transmembrane</keyword>
<proteinExistence type="predicted"/>
<organism evidence="7 8">
    <name type="scientific">Rhodopirellula bahusiensis</name>
    <dbReference type="NCBI Taxonomy" id="2014065"/>
    <lineage>
        <taxon>Bacteria</taxon>
        <taxon>Pseudomonadati</taxon>
        <taxon>Planctomycetota</taxon>
        <taxon>Planctomycetia</taxon>
        <taxon>Pirellulales</taxon>
        <taxon>Pirellulaceae</taxon>
        <taxon>Rhodopirellula</taxon>
    </lineage>
</organism>
<dbReference type="Pfam" id="PF03626">
    <property type="entry name" value="COX4_pro"/>
    <property type="match status" value="1"/>
</dbReference>
<keyword evidence="4 6" id="KW-1133">Transmembrane helix</keyword>
<protein>
    <submittedName>
        <fullName evidence="7">Cytochrome oxidase subunit IV</fullName>
    </submittedName>
</protein>
<dbReference type="RefSeq" id="WP_099262495.1">
    <property type="nucleotide sequence ID" value="NZ_NIZW01000017.1"/>
</dbReference>
<dbReference type="InterPro" id="IPR005171">
    <property type="entry name" value="Cyt_c_oxidase_su4_prok"/>
</dbReference>
<evidence type="ECO:0000313" key="8">
    <source>
        <dbReference type="Proteomes" id="UP000225740"/>
    </source>
</evidence>
<comment type="subcellular location">
    <subcellularLocation>
        <location evidence="1">Cell membrane</location>
        <topology evidence="1">Multi-pass membrane protein</topology>
    </subcellularLocation>
</comment>
<dbReference type="NCBIfam" id="TIGR02229">
    <property type="entry name" value="caa3_sub_IV"/>
    <property type="match status" value="1"/>
</dbReference>
<keyword evidence="2" id="KW-1003">Cell membrane</keyword>
<keyword evidence="5 6" id="KW-0472">Membrane</keyword>
<dbReference type="Proteomes" id="UP000225740">
    <property type="component" value="Unassembled WGS sequence"/>
</dbReference>
<dbReference type="OrthoDB" id="282123at2"/>
<gene>
    <name evidence="7" type="ORF">CEE69_20380</name>
</gene>
<dbReference type="GeneID" id="90610359"/>
<evidence type="ECO:0000256" key="3">
    <source>
        <dbReference type="ARBA" id="ARBA00022692"/>
    </source>
</evidence>
<dbReference type="EMBL" id="NIZW01000017">
    <property type="protein sequence ID" value="PHQ33383.1"/>
    <property type="molecule type" value="Genomic_DNA"/>
</dbReference>
<comment type="caution">
    <text evidence="7">The sequence shown here is derived from an EMBL/GenBank/DDBJ whole genome shotgun (WGS) entry which is preliminary data.</text>
</comment>
<dbReference type="GO" id="GO:0005886">
    <property type="term" value="C:plasma membrane"/>
    <property type="evidence" value="ECO:0007669"/>
    <property type="project" value="UniProtKB-SubCell"/>
</dbReference>
<name>A0A2G1W2Y1_9BACT</name>
<feature type="transmembrane region" description="Helical" evidence="6">
    <location>
        <begin position="60"/>
        <end position="82"/>
    </location>
</feature>
<accession>A0A2G1W2Y1</accession>
<evidence type="ECO:0000256" key="4">
    <source>
        <dbReference type="ARBA" id="ARBA00022989"/>
    </source>
</evidence>
<dbReference type="InterPro" id="IPR011743">
    <property type="entry name" value="Caa3_sub_IV"/>
</dbReference>
<sequence length="131" mass="14076">MSDHGHSATTDAHAHDGHAEGDFAHPLPLPMLFGVFGALVFLTIVTVAQSNFDLGSFDIAVVMFIATIKAVLVGLFFMHLAFDKPFNLIVFLSSFVFVALFVIITLSDANMNSGSFENNIDEAPATVAVEM</sequence>
<keyword evidence="8" id="KW-1185">Reference proteome</keyword>
<evidence type="ECO:0000256" key="1">
    <source>
        <dbReference type="ARBA" id="ARBA00004651"/>
    </source>
</evidence>